<organism evidence="1 2">
    <name type="scientific">Sporanaerobium hydrogeniformans</name>
    <dbReference type="NCBI Taxonomy" id="3072179"/>
    <lineage>
        <taxon>Bacteria</taxon>
        <taxon>Bacillati</taxon>
        <taxon>Bacillota</taxon>
        <taxon>Clostridia</taxon>
        <taxon>Lachnospirales</taxon>
        <taxon>Lachnospiraceae</taxon>
        <taxon>Sporanaerobium</taxon>
    </lineage>
</organism>
<gene>
    <name evidence="1" type="ORF">CS063_12035</name>
</gene>
<sequence length="126" mass="13897">MHTLLQISELTKAPLSANEIIVKQIKITNISHSYINDLKLLLPCETSSIVESAIIRERGSLSFEGNITALEMGNLAPSETAYFEYSFKATPESSSLSPHILLSYIDEDTGQKATNQLNLLLDPTDE</sequence>
<dbReference type="Proteomes" id="UP000224460">
    <property type="component" value="Unassembled WGS sequence"/>
</dbReference>
<reference evidence="1" key="1">
    <citation type="submission" date="2017-10" db="EMBL/GenBank/DDBJ databases">
        <title>Genome sequence of cellulolytic Lachnospiraceae bacterium XHS1971 isolated from hotspring sediment.</title>
        <authorList>
            <person name="Vasudevan G."/>
            <person name="Joshi A.J."/>
            <person name="Hivarkar S."/>
            <person name="Lanjekar V.B."/>
            <person name="Dhakephalkar P.K."/>
            <person name="Dagar S."/>
        </authorList>
    </citation>
    <scope>NUCLEOTIDE SEQUENCE</scope>
    <source>
        <strain evidence="1">XHS1971</strain>
    </source>
</reference>
<accession>A0AC61DA94</accession>
<evidence type="ECO:0000313" key="2">
    <source>
        <dbReference type="Proteomes" id="UP000224460"/>
    </source>
</evidence>
<evidence type="ECO:0000313" key="1">
    <source>
        <dbReference type="EMBL" id="PHV70201.1"/>
    </source>
</evidence>
<protein>
    <submittedName>
        <fullName evidence="1">Uncharacterized protein</fullName>
    </submittedName>
</protein>
<name>A0AC61DA94_9FIRM</name>
<proteinExistence type="predicted"/>
<comment type="caution">
    <text evidence="1">The sequence shown here is derived from an EMBL/GenBank/DDBJ whole genome shotgun (WGS) entry which is preliminary data.</text>
</comment>
<dbReference type="EMBL" id="PEDL01000013">
    <property type="protein sequence ID" value="PHV70201.1"/>
    <property type="molecule type" value="Genomic_DNA"/>
</dbReference>
<keyword evidence="2" id="KW-1185">Reference proteome</keyword>